<evidence type="ECO:0000256" key="3">
    <source>
        <dbReference type="PROSITE-ProRule" id="PRU00023"/>
    </source>
</evidence>
<feature type="repeat" description="ANK" evidence="3">
    <location>
        <begin position="126"/>
        <end position="158"/>
    </location>
</feature>
<keyword evidence="2 3" id="KW-0040">ANK repeat</keyword>
<dbReference type="Pfam" id="PF12796">
    <property type="entry name" value="Ank_2"/>
    <property type="match status" value="2"/>
</dbReference>
<dbReference type="PROSITE" id="PS50088">
    <property type="entry name" value="ANK_REPEAT"/>
    <property type="match status" value="2"/>
</dbReference>
<dbReference type="Gene3D" id="1.25.40.20">
    <property type="entry name" value="Ankyrin repeat-containing domain"/>
    <property type="match status" value="4"/>
</dbReference>
<name>A0A915DMG3_9BILA</name>
<accession>A0A915DMG3</accession>
<dbReference type="Pfam" id="PF00023">
    <property type="entry name" value="Ank"/>
    <property type="match status" value="1"/>
</dbReference>
<dbReference type="Proteomes" id="UP000887574">
    <property type="component" value="Unplaced"/>
</dbReference>
<dbReference type="InterPro" id="IPR002110">
    <property type="entry name" value="Ankyrin_rpt"/>
</dbReference>
<dbReference type="AlphaFoldDB" id="A0A915DMG3"/>
<sequence length="356" mass="40024">MRKEFFDRSFWRRCSKKTGLNALHIAAFNGQSDFVNEMVKHVPASVRSEPPIHNHFVVKEFATEYGLTPLHLASQSGHDALVRMLLNQGVQVNVIPLHLAAQQGHIAVVGMLLSRSTQQQHAKDWRGRTPLHLAAVNGRLDMVSLLIAQGSNINVMDQNGWTGMHFATKAETKEGKVPLCFAAAHNHIDCLRFLLKQKHDTHQLMEDRKFIFDLMVCGKGNDNEPLQEFILQSPAPIDTAVKLSSLYREMSEKEKERAKDLSNVAIFAENMAVELLSITAAEYNAALLLKAKDNRGRPLLDVLIENEQKEVVSYASVQRYLTEIWTGRVDWSFGKTITFALFVLICPLPGSISRCL</sequence>
<keyword evidence="1" id="KW-0677">Repeat</keyword>
<dbReference type="PANTHER" id="PTHR24161:SF85">
    <property type="entry name" value="PALMITOYLTRANSFERASE HIP14"/>
    <property type="match status" value="1"/>
</dbReference>
<proteinExistence type="predicted"/>
<dbReference type="PRINTS" id="PR01415">
    <property type="entry name" value="ANKYRIN"/>
</dbReference>
<evidence type="ECO:0000256" key="2">
    <source>
        <dbReference type="ARBA" id="ARBA00023043"/>
    </source>
</evidence>
<organism evidence="4 5">
    <name type="scientific">Ditylenchus dipsaci</name>
    <dbReference type="NCBI Taxonomy" id="166011"/>
    <lineage>
        <taxon>Eukaryota</taxon>
        <taxon>Metazoa</taxon>
        <taxon>Ecdysozoa</taxon>
        <taxon>Nematoda</taxon>
        <taxon>Chromadorea</taxon>
        <taxon>Rhabditida</taxon>
        <taxon>Tylenchina</taxon>
        <taxon>Tylenchomorpha</taxon>
        <taxon>Sphaerularioidea</taxon>
        <taxon>Anguinidae</taxon>
        <taxon>Anguininae</taxon>
        <taxon>Ditylenchus</taxon>
    </lineage>
</organism>
<protein>
    <submittedName>
        <fullName evidence="5">ANK_REP_REGION domain-containing protein</fullName>
    </submittedName>
</protein>
<evidence type="ECO:0000256" key="1">
    <source>
        <dbReference type="ARBA" id="ARBA00022737"/>
    </source>
</evidence>
<reference evidence="5" key="1">
    <citation type="submission" date="2022-11" db="UniProtKB">
        <authorList>
            <consortium name="WormBaseParasite"/>
        </authorList>
    </citation>
    <scope>IDENTIFICATION</scope>
</reference>
<keyword evidence="4" id="KW-1185">Reference proteome</keyword>
<dbReference type="SMART" id="SM00248">
    <property type="entry name" value="ANK"/>
    <property type="match status" value="5"/>
</dbReference>
<evidence type="ECO:0000313" key="4">
    <source>
        <dbReference type="Proteomes" id="UP000887574"/>
    </source>
</evidence>
<dbReference type="SUPFAM" id="SSF48403">
    <property type="entry name" value="Ankyrin repeat"/>
    <property type="match status" value="1"/>
</dbReference>
<dbReference type="InterPro" id="IPR036770">
    <property type="entry name" value="Ankyrin_rpt-contain_sf"/>
</dbReference>
<dbReference type="PROSITE" id="PS50297">
    <property type="entry name" value="ANK_REP_REGION"/>
    <property type="match status" value="2"/>
</dbReference>
<feature type="repeat" description="ANK" evidence="3">
    <location>
        <begin position="65"/>
        <end position="97"/>
    </location>
</feature>
<dbReference type="PANTHER" id="PTHR24161">
    <property type="entry name" value="ANK_REP_REGION DOMAIN-CONTAINING PROTEIN-RELATED"/>
    <property type="match status" value="1"/>
</dbReference>
<dbReference type="WBParaSite" id="jg21621">
    <property type="protein sequence ID" value="jg21621"/>
    <property type="gene ID" value="jg21621"/>
</dbReference>
<evidence type="ECO:0000313" key="5">
    <source>
        <dbReference type="WBParaSite" id="jg21621"/>
    </source>
</evidence>